<feature type="compositionally biased region" description="Polar residues" evidence="1">
    <location>
        <begin position="519"/>
        <end position="530"/>
    </location>
</feature>
<feature type="compositionally biased region" description="Polar residues" evidence="1">
    <location>
        <begin position="475"/>
        <end position="488"/>
    </location>
</feature>
<gene>
    <name evidence="2" type="ORF">EJ04DRAFT_297032</name>
</gene>
<feature type="region of interest" description="Disordered" evidence="1">
    <location>
        <begin position="1"/>
        <end position="74"/>
    </location>
</feature>
<name>A0A9P4QY30_9PLEO</name>
<evidence type="ECO:0000256" key="1">
    <source>
        <dbReference type="SAM" id="MobiDB-lite"/>
    </source>
</evidence>
<keyword evidence="3" id="KW-1185">Reference proteome</keyword>
<sequence>MARMLGRSRSLRLLRGAPKESRQQEPGEHTPRHADEAFDFERLKAATPDTRPDRGVETPDMLQRPKTSGGLGDRGRLLFHRKVAPVTLEPENTTYNFPVASPTKSTTVLYTAEINEDREGYIGIALGSPTMARRWNSTPRSTDFVTNQTGTVTEITSQNTPPLSATSRYEAPKPKLSRWKSIFGKKTSPRQEKSSFYQLAQTITQSKAPIRQDSHHDDEDMSIISEPASQAELRTQSPRAQSPPTYKPDIRESRKTLKAPLPAVDRPRARTLEENKTGKPKATIIRTVSSPTTPPKFSAQGSPAVPQLVVSGGSQIASPSTTDAKPLLDVEIPSIQMERYSVMFGNLLQPNNRSSSLLVRRQGTERLKPLNELSMKRDEEASQHLKPQRRATSPSIRPKSPGVLLSLFPQPEKANRAPSPRAPSAHRPKPLQRSRTAPSNSPHRQSFPETVVESAKERSQGAQTSTTEDAGMRTQLLTPTPSSRTSFDSDLEEIQIVVDGESNFKARYDEPEWEIVSKPQRNAASYSEQPASAPVEPSRGKAQAVETAPQSAGAITTIGVARSVSVSRTQRPELLKPTLTRVATSGAERLVDKRALTPTLVELQNRKSQRVQLVDA</sequence>
<evidence type="ECO:0000313" key="2">
    <source>
        <dbReference type="EMBL" id="KAF2733076.1"/>
    </source>
</evidence>
<dbReference type="OrthoDB" id="5404004at2759"/>
<dbReference type="AlphaFoldDB" id="A0A9P4QY30"/>
<feature type="region of interest" description="Disordered" evidence="1">
    <location>
        <begin position="229"/>
        <end position="262"/>
    </location>
</feature>
<organism evidence="2 3">
    <name type="scientific">Polyplosphaeria fusca</name>
    <dbReference type="NCBI Taxonomy" id="682080"/>
    <lineage>
        <taxon>Eukaryota</taxon>
        <taxon>Fungi</taxon>
        <taxon>Dikarya</taxon>
        <taxon>Ascomycota</taxon>
        <taxon>Pezizomycotina</taxon>
        <taxon>Dothideomycetes</taxon>
        <taxon>Pleosporomycetidae</taxon>
        <taxon>Pleosporales</taxon>
        <taxon>Tetraplosphaeriaceae</taxon>
        <taxon>Polyplosphaeria</taxon>
    </lineage>
</organism>
<reference evidence="2" key="1">
    <citation type="journal article" date="2020" name="Stud. Mycol.">
        <title>101 Dothideomycetes genomes: a test case for predicting lifestyles and emergence of pathogens.</title>
        <authorList>
            <person name="Haridas S."/>
            <person name="Albert R."/>
            <person name="Binder M."/>
            <person name="Bloem J."/>
            <person name="Labutti K."/>
            <person name="Salamov A."/>
            <person name="Andreopoulos B."/>
            <person name="Baker S."/>
            <person name="Barry K."/>
            <person name="Bills G."/>
            <person name="Bluhm B."/>
            <person name="Cannon C."/>
            <person name="Castanera R."/>
            <person name="Culley D."/>
            <person name="Daum C."/>
            <person name="Ezra D."/>
            <person name="Gonzalez J."/>
            <person name="Henrissat B."/>
            <person name="Kuo A."/>
            <person name="Liang C."/>
            <person name="Lipzen A."/>
            <person name="Lutzoni F."/>
            <person name="Magnuson J."/>
            <person name="Mondo S."/>
            <person name="Nolan M."/>
            <person name="Ohm R."/>
            <person name="Pangilinan J."/>
            <person name="Park H.-J."/>
            <person name="Ramirez L."/>
            <person name="Alfaro M."/>
            <person name="Sun H."/>
            <person name="Tritt A."/>
            <person name="Yoshinaga Y."/>
            <person name="Zwiers L.-H."/>
            <person name="Turgeon B."/>
            <person name="Goodwin S."/>
            <person name="Spatafora J."/>
            <person name="Crous P."/>
            <person name="Grigoriev I."/>
        </authorList>
    </citation>
    <scope>NUCLEOTIDE SEQUENCE</scope>
    <source>
        <strain evidence="2">CBS 125425</strain>
    </source>
</reference>
<feature type="compositionally biased region" description="Basic and acidic residues" evidence="1">
    <location>
        <begin position="17"/>
        <end position="57"/>
    </location>
</feature>
<dbReference type="Proteomes" id="UP000799444">
    <property type="component" value="Unassembled WGS sequence"/>
</dbReference>
<feature type="compositionally biased region" description="Low complexity" evidence="1">
    <location>
        <begin position="1"/>
        <end position="16"/>
    </location>
</feature>
<dbReference type="EMBL" id="ML996167">
    <property type="protein sequence ID" value="KAF2733076.1"/>
    <property type="molecule type" value="Genomic_DNA"/>
</dbReference>
<proteinExistence type="predicted"/>
<feature type="compositionally biased region" description="Basic and acidic residues" evidence="1">
    <location>
        <begin position="368"/>
        <end position="383"/>
    </location>
</feature>
<protein>
    <submittedName>
        <fullName evidence="2">Uncharacterized protein</fullName>
    </submittedName>
</protein>
<feature type="region of interest" description="Disordered" evidence="1">
    <location>
        <begin position="368"/>
        <end position="488"/>
    </location>
</feature>
<evidence type="ECO:0000313" key="3">
    <source>
        <dbReference type="Proteomes" id="UP000799444"/>
    </source>
</evidence>
<feature type="compositionally biased region" description="Polar residues" evidence="1">
    <location>
        <begin position="232"/>
        <end position="244"/>
    </location>
</feature>
<comment type="caution">
    <text evidence="2">The sequence shown here is derived from an EMBL/GenBank/DDBJ whole genome shotgun (WGS) entry which is preliminary data.</text>
</comment>
<feature type="region of interest" description="Disordered" evidence="1">
    <location>
        <begin position="519"/>
        <end position="539"/>
    </location>
</feature>
<accession>A0A9P4QY30</accession>
<feature type="compositionally biased region" description="Polar residues" evidence="1">
    <location>
        <begin position="433"/>
        <end position="448"/>
    </location>
</feature>